<accession>A0ABN6EUQ3</accession>
<dbReference type="SUPFAM" id="SSF55874">
    <property type="entry name" value="ATPase domain of HSP90 chaperone/DNA topoisomerase II/histidine kinase"/>
    <property type="match status" value="1"/>
</dbReference>
<evidence type="ECO:0000313" key="8">
    <source>
        <dbReference type="Proteomes" id="UP001053296"/>
    </source>
</evidence>
<evidence type="ECO:0000259" key="5">
    <source>
        <dbReference type="PROSITE" id="PS50112"/>
    </source>
</evidence>
<dbReference type="SMART" id="SM00086">
    <property type="entry name" value="PAC"/>
    <property type="match status" value="5"/>
</dbReference>
<dbReference type="SMART" id="SM00091">
    <property type="entry name" value="PAS"/>
    <property type="match status" value="4"/>
</dbReference>
<dbReference type="InterPro" id="IPR036890">
    <property type="entry name" value="HATPase_C_sf"/>
</dbReference>
<keyword evidence="4" id="KW-0175">Coiled coil</keyword>
<evidence type="ECO:0000259" key="6">
    <source>
        <dbReference type="PROSITE" id="PS50113"/>
    </source>
</evidence>
<protein>
    <recommendedName>
        <fullName evidence="9">PAS domain S-box protein</fullName>
    </recommendedName>
</protein>
<gene>
    <name evidence="7" type="ORF">PSDVSF_21520</name>
</gene>
<feature type="domain" description="PAS" evidence="5">
    <location>
        <begin position="560"/>
        <end position="629"/>
    </location>
</feature>
<dbReference type="InterPro" id="IPR001610">
    <property type="entry name" value="PAC"/>
</dbReference>
<dbReference type="Proteomes" id="UP001053296">
    <property type="component" value="Chromosome"/>
</dbReference>
<dbReference type="NCBIfam" id="TIGR00229">
    <property type="entry name" value="sensory_box"/>
    <property type="match status" value="3"/>
</dbReference>
<dbReference type="CDD" id="cd16917">
    <property type="entry name" value="HATPase_UhpB-NarQ-NarX-like"/>
    <property type="match status" value="1"/>
</dbReference>
<proteinExistence type="predicted"/>
<organism evidence="7 8">
    <name type="scientific">Pseudodesulfovibrio sediminis</name>
    <dbReference type="NCBI Taxonomy" id="2810563"/>
    <lineage>
        <taxon>Bacteria</taxon>
        <taxon>Pseudomonadati</taxon>
        <taxon>Thermodesulfobacteriota</taxon>
        <taxon>Desulfovibrionia</taxon>
        <taxon>Desulfovibrionales</taxon>
        <taxon>Desulfovibrionaceae</taxon>
    </lineage>
</organism>
<evidence type="ECO:0000313" key="7">
    <source>
        <dbReference type="EMBL" id="BCS88910.1"/>
    </source>
</evidence>
<dbReference type="InterPro" id="IPR000014">
    <property type="entry name" value="PAS"/>
</dbReference>
<dbReference type="InterPro" id="IPR013767">
    <property type="entry name" value="PAS_fold"/>
</dbReference>
<feature type="coiled-coil region" evidence="4">
    <location>
        <begin position="685"/>
        <end position="726"/>
    </location>
</feature>
<dbReference type="Pfam" id="PF13426">
    <property type="entry name" value="PAS_9"/>
    <property type="match status" value="1"/>
</dbReference>
<dbReference type="InterPro" id="IPR003594">
    <property type="entry name" value="HATPase_dom"/>
</dbReference>
<keyword evidence="8" id="KW-1185">Reference proteome</keyword>
<dbReference type="Gene3D" id="3.30.565.10">
    <property type="entry name" value="Histidine kinase-like ATPase, C-terminal domain"/>
    <property type="match status" value="1"/>
</dbReference>
<feature type="domain" description="PAC" evidence="6">
    <location>
        <begin position="347"/>
        <end position="399"/>
    </location>
</feature>
<evidence type="ECO:0000256" key="3">
    <source>
        <dbReference type="ARBA" id="ARBA00023012"/>
    </source>
</evidence>
<dbReference type="InterPro" id="IPR050482">
    <property type="entry name" value="Sensor_HK_TwoCompSys"/>
</dbReference>
<dbReference type="InterPro" id="IPR013655">
    <property type="entry name" value="PAS_fold_3"/>
</dbReference>
<dbReference type="Gene3D" id="3.30.450.20">
    <property type="entry name" value="PAS domain"/>
    <property type="match status" value="5"/>
</dbReference>
<dbReference type="Pfam" id="PF07730">
    <property type="entry name" value="HisKA_3"/>
    <property type="match status" value="1"/>
</dbReference>
<dbReference type="SMART" id="SM00387">
    <property type="entry name" value="HATPase_c"/>
    <property type="match status" value="1"/>
</dbReference>
<dbReference type="PROSITE" id="PS50113">
    <property type="entry name" value="PAC"/>
    <property type="match status" value="2"/>
</dbReference>
<evidence type="ECO:0008006" key="9">
    <source>
        <dbReference type="Google" id="ProtNLM"/>
    </source>
</evidence>
<keyword evidence="3" id="KW-0902">Two-component regulatory system</keyword>
<reference evidence="7" key="1">
    <citation type="journal article" date="2022" name="Arch. Microbiol.">
        <title>Pseudodesulfovibrio sediminis sp. nov., a mesophilic and neutrophilic sulfate-reducing bacterium isolated from sediment of a brackish lake.</title>
        <authorList>
            <person name="Takahashi A."/>
            <person name="Kojima H."/>
            <person name="Watanabe M."/>
            <person name="Fukui M."/>
        </authorList>
    </citation>
    <scope>NUCLEOTIDE SEQUENCE</scope>
    <source>
        <strain evidence="7">SF6</strain>
    </source>
</reference>
<dbReference type="Pfam" id="PF02518">
    <property type="entry name" value="HATPase_c"/>
    <property type="match status" value="1"/>
</dbReference>
<sequence>MKKTASSGPGFPDMTSAPHLFEQIINASGVAMAVRLPDLCPILTNQAFLDYYGYGKNEIGILPPEAVLPDTTLALYETDILPTLQSGKSWDGEFAIRTKLGEHLTVWGRFDPVFDGSGQLSHIVSVMHDAVNSEDLNACNASLKFISDATSDIFFRLRLPDGKFDYLSSSVERFFGYTLKEHKLEPLLFKRIVHPDWREYFDEMWEELNNGIIRPDYELQYVHKSGDVRWVNQRLVLHRDAMGTPVAVEGIATDITARKIAEQALRANEEKFRFLTENITDVIWTLDLDLNFTYTTPSVKEVWGYDSEEVTKIHLFDFIVPESIPIFEDAVKKRAQVESEGNFDFVNRMELEHFRGDGSRFWMETVVKRIFDRDGKPCGYQGLSRDITKSKQAQAELAKRETRYRTLFEDSPISLWEEDLSDLKQYFEELKAQGITDFREYFYNHPESLNTCASLIKVVDVNKATLDLLAARSKEQLFGNLDKILTESSMAAFTEEIIMLASGGYEYCGEITNRTLNGETIWVMVHFFVPDEYKKCLSRVIVSLLDVTPRKRAEQALMDSEERYRVLAENSQEGVAVTQHGLTKYINESMSSILGYTTDELKQIHPIELAHPEDKAMALGQMGTYVTGKRKDAFASFRVITKNKEIKWLTLNVKPISWGGKDAQIEILTDVTRHKKLEAELLAAHAQMEDRINKRTAELSKANAQLKAEADERSKAQERITSLTKQLILVQEDERQRISRDLHDNVAQDLSSIMLKMETLFDDVDNVDPRLEERGESMAQVLRKAIASVRDIAYGLRPPALDQLGLVKALDNLCQDSGSKYGFSVDFFSIGIETVTLDFDTEINIYRMVQEAVRNIGKHAEANKITVRLVKSHPDILIRIEDNGKGFIPKERMTEADAEKRMGMRSMEERARLIGGTMEIQSRIGTGTRILFKVPIENARRHD</sequence>
<keyword evidence="2" id="KW-0418">Kinase</keyword>
<dbReference type="PROSITE" id="PS50112">
    <property type="entry name" value="PAS"/>
    <property type="match status" value="2"/>
</dbReference>
<evidence type="ECO:0000256" key="2">
    <source>
        <dbReference type="ARBA" id="ARBA00022777"/>
    </source>
</evidence>
<dbReference type="CDD" id="cd00130">
    <property type="entry name" value="PAS"/>
    <property type="match status" value="4"/>
</dbReference>
<dbReference type="Pfam" id="PF00989">
    <property type="entry name" value="PAS"/>
    <property type="match status" value="1"/>
</dbReference>
<dbReference type="SUPFAM" id="SSF55785">
    <property type="entry name" value="PYP-like sensor domain (PAS domain)"/>
    <property type="match status" value="5"/>
</dbReference>
<dbReference type="InterPro" id="IPR035965">
    <property type="entry name" value="PAS-like_dom_sf"/>
</dbReference>
<dbReference type="InterPro" id="IPR011712">
    <property type="entry name" value="Sig_transdc_His_kin_sub3_dim/P"/>
</dbReference>
<feature type="domain" description="PAS" evidence="5">
    <location>
        <begin position="268"/>
        <end position="338"/>
    </location>
</feature>
<dbReference type="PANTHER" id="PTHR24421">
    <property type="entry name" value="NITRATE/NITRITE SENSOR PROTEIN NARX-RELATED"/>
    <property type="match status" value="1"/>
</dbReference>
<evidence type="ECO:0000256" key="4">
    <source>
        <dbReference type="SAM" id="Coils"/>
    </source>
</evidence>
<feature type="domain" description="PAC" evidence="6">
    <location>
        <begin position="215"/>
        <end position="267"/>
    </location>
</feature>
<dbReference type="EMBL" id="AP024485">
    <property type="protein sequence ID" value="BCS88910.1"/>
    <property type="molecule type" value="Genomic_DNA"/>
</dbReference>
<keyword evidence="1" id="KW-0808">Transferase</keyword>
<name>A0ABN6EUQ3_9BACT</name>
<dbReference type="Gene3D" id="1.20.5.1930">
    <property type="match status" value="1"/>
</dbReference>
<evidence type="ECO:0000256" key="1">
    <source>
        <dbReference type="ARBA" id="ARBA00022679"/>
    </source>
</evidence>
<dbReference type="Pfam" id="PF08447">
    <property type="entry name" value="PAS_3"/>
    <property type="match status" value="3"/>
</dbReference>
<dbReference type="InterPro" id="IPR000700">
    <property type="entry name" value="PAS-assoc_C"/>
</dbReference>